<feature type="transmembrane region" description="Helical" evidence="1">
    <location>
        <begin position="67"/>
        <end position="87"/>
    </location>
</feature>
<reference evidence="3 4" key="1">
    <citation type="journal article" date="2016" name="Nat. Commun.">
        <title>Thousands of microbial genomes shed light on interconnected biogeochemical processes in an aquifer system.</title>
        <authorList>
            <person name="Anantharaman K."/>
            <person name="Brown C.T."/>
            <person name="Hug L.A."/>
            <person name="Sharon I."/>
            <person name="Castelle C.J."/>
            <person name="Probst A.J."/>
            <person name="Thomas B.C."/>
            <person name="Singh A."/>
            <person name="Wilkins M.J."/>
            <person name="Karaoz U."/>
            <person name="Brodie E.L."/>
            <person name="Williams K.H."/>
            <person name="Hubbard S.S."/>
            <person name="Banfield J.F."/>
        </authorList>
    </citation>
    <scope>NUCLEOTIDE SEQUENCE [LARGE SCALE GENOMIC DNA]</scope>
</reference>
<sequence>MKATMFALLALVLYAGANTVIERKLAHVSPLANTTYIYLILIIVSAPLVLFRDQIGLKLTMPDASHAWLIVCCAILFFFADLAWFQAYHTEGGRLEQVVATFLAFPILTAVMKGLSAGVYPTKSDIVSWLIVAAGLIVSIRQPFK</sequence>
<evidence type="ECO:0000313" key="4">
    <source>
        <dbReference type="Proteomes" id="UP000177528"/>
    </source>
</evidence>
<comment type="caution">
    <text evidence="3">The sequence shown here is derived from an EMBL/GenBank/DDBJ whole genome shotgun (WGS) entry which is preliminary data.</text>
</comment>
<dbReference type="InterPro" id="IPR000620">
    <property type="entry name" value="EamA_dom"/>
</dbReference>
<protein>
    <recommendedName>
        <fullName evidence="2">EamA domain-containing protein</fullName>
    </recommendedName>
</protein>
<feature type="transmembrane region" description="Helical" evidence="1">
    <location>
        <begin position="36"/>
        <end position="55"/>
    </location>
</feature>
<gene>
    <name evidence="3" type="ORF">A3D99_00970</name>
</gene>
<dbReference type="GO" id="GO:0016020">
    <property type="term" value="C:membrane"/>
    <property type="evidence" value="ECO:0007669"/>
    <property type="project" value="InterPro"/>
</dbReference>
<proteinExistence type="predicted"/>
<dbReference type="EMBL" id="MHHR01000002">
    <property type="protein sequence ID" value="OGY35227.1"/>
    <property type="molecule type" value="Genomic_DNA"/>
</dbReference>
<evidence type="ECO:0000313" key="3">
    <source>
        <dbReference type="EMBL" id="OGY35227.1"/>
    </source>
</evidence>
<dbReference type="Pfam" id="PF00892">
    <property type="entry name" value="EamA"/>
    <property type="match status" value="1"/>
</dbReference>
<keyword evidence="1" id="KW-0472">Membrane</keyword>
<organism evidence="3 4">
    <name type="scientific">Candidatus Andersenbacteria bacterium RIFCSPHIGHO2_12_FULL_45_11</name>
    <dbReference type="NCBI Taxonomy" id="1797281"/>
    <lineage>
        <taxon>Bacteria</taxon>
        <taxon>Candidatus Anderseniibacteriota</taxon>
    </lineage>
</organism>
<name>A0A1G1X7C4_9BACT</name>
<keyword evidence="1" id="KW-1133">Transmembrane helix</keyword>
<evidence type="ECO:0000259" key="2">
    <source>
        <dbReference type="Pfam" id="PF00892"/>
    </source>
</evidence>
<dbReference type="Proteomes" id="UP000177528">
    <property type="component" value="Unassembled WGS sequence"/>
</dbReference>
<feature type="domain" description="EamA" evidence="2">
    <location>
        <begin position="3"/>
        <end position="139"/>
    </location>
</feature>
<keyword evidence="1" id="KW-0812">Transmembrane</keyword>
<dbReference type="AlphaFoldDB" id="A0A1G1X7C4"/>
<evidence type="ECO:0000256" key="1">
    <source>
        <dbReference type="SAM" id="Phobius"/>
    </source>
</evidence>
<feature type="transmembrane region" description="Helical" evidence="1">
    <location>
        <begin position="99"/>
        <end position="119"/>
    </location>
</feature>
<accession>A0A1G1X7C4</accession>